<organism evidence="1 2">
    <name type="scientific">Candidatus Uhrbacteria bacterium CG10_big_fil_rev_8_21_14_0_10_48_16</name>
    <dbReference type="NCBI Taxonomy" id="1975038"/>
    <lineage>
        <taxon>Bacteria</taxon>
        <taxon>Candidatus Uhriibacteriota</taxon>
    </lineage>
</organism>
<gene>
    <name evidence="1" type="ORF">COV05_04275</name>
</gene>
<dbReference type="Proteomes" id="UP000231436">
    <property type="component" value="Unassembled WGS sequence"/>
</dbReference>
<evidence type="ECO:0000313" key="2">
    <source>
        <dbReference type="Proteomes" id="UP000231436"/>
    </source>
</evidence>
<protein>
    <submittedName>
        <fullName evidence="1">Uncharacterized protein</fullName>
    </submittedName>
</protein>
<name>A0A2M8LGM6_9BACT</name>
<sequence length="498" mass="57447">MHVWNLLTKGRYTPVQRYIALDWRKLFLDPQIAQITLAHEASHYVMGESEFGQAVRTIETLLDHMTHFSEEDRSRIRELLYKSQIFVQEGFATYMEIERLKSLRGKSAALQWAKEHLNRDHGYWDRFTEFSFAHDLSKKYRDFLVGKMSGISLETGMRRFGQHRDFLLSATKFEEFLSDPQNNPDERLRLLLQGVKKRPWLLTKSRKEIAEACGLHYNEPSTKNEVANYLTYLWSKTPTPHVIASEMIGDTPNGEQLFLNAFESLRITNLNLDFRDTSVPLYSNDDFIFYADVTEAVFYTEAGQRFITPALVHALGQSPDVALAAFPKGDKVKYITANSRENAVSLLNGPFRTCTQIVKHLGFDIVTNTPKLSPEVRQPNIVIYDIPRDMFAVVEAAMQQNAELRFKYRHIGASDDHPFQMLWIAVEGQEPFHVLTHYGNAGISSVISLIRDRATQLSDDEILAQRKHLNNLFVVGMDMPWEVDWTTSMIDGETIHYR</sequence>
<comment type="caution">
    <text evidence="1">The sequence shown here is derived from an EMBL/GenBank/DDBJ whole genome shotgun (WGS) entry which is preliminary data.</text>
</comment>
<dbReference type="AlphaFoldDB" id="A0A2M8LGM6"/>
<proteinExistence type="predicted"/>
<dbReference type="EMBL" id="PFEU01000018">
    <property type="protein sequence ID" value="PJE76556.1"/>
    <property type="molecule type" value="Genomic_DNA"/>
</dbReference>
<accession>A0A2M8LGM6</accession>
<reference evidence="2" key="1">
    <citation type="submission" date="2017-09" db="EMBL/GenBank/DDBJ databases">
        <title>Depth-based differentiation of microbial function through sediment-hosted aquifers and enrichment of novel symbionts in the deep terrestrial subsurface.</title>
        <authorList>
            <person name="Probst A.J."/>
            <person name="Ladd B."/>
            <person name="Jarett J.K."/>
            <person name="Geller-Mcgrath D.E."/>
            <person name="Sieber C.M.K."/>
            <person name="Emerson J.B."/>
            <person name="Anantharaman K."/>
            <person name="Thomas B.C."/>
            <person name="Malmstrom R."/>
            <person name="Stieglmeier M."/>
            <person name="Klingl A."/>
            <person name="Woyke T."/>
            <person name="Ryan C.M."/>
            <person name="Banfield J.F."/>
        </authorList>
    </citation>
    <scope>NUCLEOTIDE SEQUENCE [LARGE SCALE GENOMIC DNA]</scope>
</reference>
<evidence type="ECO:0000313" key="1">
    <source>
        <dbReference type="EMBL" id="PJE76556.1"/>
    </source>
</evidence>